<comment type="pathway">
    <text evidence="4">Amino-acid biosynthesis.</text>
</comment>
<protein>
    <submittedName>
        <fullName evidence="8">Glutamate synthase (NADPH/NADH) small chain</fullName>
    </submittedName>
</protein>
<dbReference type="InterPro" id="IPR006005">
    <property type="entry name" value="Glut_synth_ssu1"/>
</dbReference>
<dbReference type="NCBIfam" id="TIGR01317">
    <property type="entry name" value="GOGAT_sm_gam"/>
    <property type="match status" value="1"/>
</dbReference>
<sequence>MGKPGAFLDVKRVAHAERDKSQTVADFEEFAQPLSEELQQLQASRCMMCGVAYCQSGIAFGKARTSGCPLHNLIPEWNDLLYRGLWDSAAGRLSLTNPFPEFTGRVCPALCETACNLGLHDEPTTIRDNERAISDHAWATGSASVAPLPAAATGAAKVAVVGSGPAGLATAWELARRGLSVTVFEKSDAPGGLLMYGIPNMKLPKDVVARRIELMRKSGIAFECSADAGDPAVAKRLTGGEFDAVVVSAGAGAARTLRCPGADLDGVTLAVDYLTSSTKSVVSGSDPAISAAGLDVVVVGGGDTGTDCVATALRQGAKSVTQLEFLPAPPEKRAEGNPWPEWATLKKTDYGQLEAIAIQGEDPRLWATNTLEVLEQEAGEGEKGGSVAGLRVVSLDWSHGKPEPIEGTERTIPAQLVLIAMGFSGPCASVFEALGCKTVPFRDGVRPQLAAADEHLVSTQGKVPVYAAGDARNGSSLVVNAIADGLACAAEVAASLA</sequence>
<keyword evidence="1" id="KW-0028">Amino-acid biosynthesis</keyword>
<dbReference type="GO" id="GO:0006537">
    <property type="term" value="P:glutamate biosynthetic process"/>
    <property type="evidence" value="ECO:0007669"/>
    <property type="project" value="UniProtKB-KW"/>
</dbReference>
<accession>A0A1H9PFW3</accession>
<dbReference type="GO" id="GO:0016639">
    <property type="term" value="F:oxidoreductase activity, acting on the CH-NH2 group of donors, NAD or NADP as acceptor"/>
    <property type="evidence" value="ECO:0007669"/>
    <property type="project" value="InterPro"/>
</dbReference>
<dbReference type="EMBL" id="FNWT01000011">
    <property type="protein sequence ID" value="SEH66500.1"/>
    <property type="molecule type" value="Genomic_DNA"/>
</dbReference>
<reference evidence="9 10" key="2">
    <citation type="submission" date="2016-10" db="EMBL/GenBank/DDBJ databases">
        <authorList>
            <person name="Varghese N."/>
            <person name="Submissions S."/>
        </authorList>
    </citation>
    <scope>NUCLEOTIDE SEQUENCE [LARGE SCALE GENOMIC DNA]</scope>
    <source>
        <strain evidence="9">KHGC19</strain>
        <strain evidence="7 10">WCP15</strain>
    </source>
</reference>
<dbReference type="Gene3D" id="3.50.50.60">
    <property type="entry name" value="FAD/NAD(P)-binding domain"/>
    <property type="match status" value="1"/>
</dbReference>
<dbReference type="PANTHER" id="PTHR43100">
    <property type="entry name" value="GLUTAMATE SYNTHASE [NADPH] SMALL CHAIN"/>
    <property type="match status" value="1"/>
</dbReference>
<evidence type="ECO:0000313" key="10">
    <source>
        <dbReference type="Proteomes" id="UP000199135"/>
    </source>
</evidence>
<dbReference type="PANTHER" id="PTHR43100:SF3">
    <property type="entry name" value="FAD_NAD(P)-BINDING DOMAIN-CONTAINING PROTEIN"/>
    <property type="match status" value="1"/>
</dbReference>
<keyword evidence="10" id="KW-1185">Reference proteome</keyword>
<dbReference type="InterPro" id="IPR036188">
    <property type="entry name" value="FAD/NAD-bd_sf"/>
</dbReference>
<evidence type="ECO:0000259" key="5">
    <source>
        <dbReference type="Pfam" id="PF07992"/>
    </source>
</evidence>
<dbReference type="InterPro" id="IPR009051">
    <property type="entry name" value="Helical_ferredxn"/>
</dbReference>
<dbReference type="InterPro" id="IPR023753">
    <property type="entry name" value="FAD/NAD-binding_dom"/>
</dbReference>
<feature type="domain" description="Dihydroprymidine dehydrogenase" evidence="6">
    <location>
        <begin position="25"/>
        <end position="140"/>
    </location>
</feature>
<dbReference type="Proteomes" id="UP000199135">
    <property type="component" value="Unassembled WGS sequence"/>
</dbReference>
<evidence type="ECO:0000256" key="1">
    <source>
        <dbReference type="ARBA" id="ARBA00022605"/>
    </source>
</evidence>
<dbReference type="GO" id="GO:0051536">
    <property type="term" value="F:iron-sulfur cluster binding"/>
    <property type="evidence" value="ECO:0007669"/>
    <property type="project" value="InterPro"/>
</dbReference>
<proteinExistence type="predicted"/>
<dbReference type="SUPFAM" id="SSF51971">
    <property type="entry name" value="Nucleotide-binding domain"/>
    <property type="match status" value="1"/>
</dbReference>
<dbReference type="EMBL" id="FOGP01000003">
    <property type="protein sequence ID" value="SER47186.1"/>
    <property type="molecule type" value="Genomic_DNA"/>
</dbReference>
<reference evidence="8" key="1">
    <citation type="submission" date="2016-10" db="EMBL/GenBank/DDBJ databases">
        <authorList>
            <person name="de Groot N.N."/>
        </authorList>
    </citation>
    <scope>NUCLEOTIDE SEQUENCE [LARGE SCALE GENOMIC DNA]</scope>
    <source>
        <strain evidence="8">KHGC19</strain>
    </source>
</reference>
<evidence type="ECO:0000313" key="8">
    <source>
        <dbReference type="EMBL" id="SER47186.1"/>
    </source>
</evidence>
<dbReference type="Pfam" id="PF07992">
    <property type="entry name" value="Pyr_redox_2"/>
    <property type="match status" value="1"/>
</dbReference>
<name>A0A1H9PFW3_9ACTN</name>
<gene>
    <name evidence="8" type="ORF">SAMN05216446_0935</name>
    <name evidence="7" type="ORF">SAMN05216447_1118</name>
</gene>
<dbReference type="SUPFAM" id="SSF46548">
    <property type="entry name" value="alpha-helical ferredoxin"/>
    <property type="match status" value="1"/>
</dbReference>
<dbReference type="AlphaFoldDB" id="A0A1H9PFW3"/>
<evidence type="ECO:0000256" key="4">
    <source>
        <dbReference type="ARBA" id="ARBA00029440"/>
    </source>
</evidence>
<dbReference type="InterPro" id="IPR051394">
    <property type="entry name" value="Glutamate_Synthase"/>
</dbReference>
<dbReference type="RefSeq" id="WP_078687810.1">
    <property type="nucleotide sequence ID" value="NZ_FNWT01000011.1"/>
</dbReference>
<evidence type="ECO:0000256" key="3">
    <source>
        <dbReference type="ARBA" id="ARBA00023164"/>
    </source>
</evidence>
<dbReference type="Gene3D" id="1.10.1060.10">
    <property type="entry name" value="Alpha-helical ferredoxin"/>
    <property type="match status" value="1"/>
</dbReference>
<evidence type="ECO:0000313" key="7">
    <source>
        <dbReference type="EMBL" id="SEH66500.1"/>
    </source>
</evidence>
<dbReference type="Proteomes" id="UP000199128">
    <property type="component" value="Unassembled WGS sequence"/>
</dbReference>
<evidence type="ECO:0000259" key="6">
    <source>
        <dbReference type="Pfam" id="PF14691"/>
    </source>
</evidence>
<dbReference type="Gene3D" id="3.40.50.720">
    <property type="entry name" value="NAD(P)-binding Rossmann-like Domain"/>
    <property type="match status" value="1"/>
</dbReference>
<feature type="domain" description="FAD/NAD(P)-binding" evidence="5">
    <location>
        <begin position="157"/>
        <end position="329"/>
    </location>
</feature>
<keyword evidence="2" id="KW-0560">Oxidoreductase</keyword>
<keyword evidence="3" id="KW-0314">Glutamate biosynthesis</keyword>
<evidence type="ECO:0000256" key="2">
    <source>
        <dbReference type="ARBA" id="ARBA00023002"/>
    </source>
</evidence>
<dbReference type="Pfam" id="PF14691">
    <property type="entry name" value="Fer4_20"/>
    <property type="match status" value="1"/>
</dbReference>
<organism evidence="8 9">
    <name type="scientific">Parafannyhessea umbonata</name>
    <dbReference type="NCBI Taxonomy" id="604330"/>
    <lineage>
        <taxon>Bacteria</taxon>
        <taxon>Bacillati</taxon>
        <taxon>Actinomycetota</taxon>
        <taxon>Coriobacteriia</taxon>
        <taxon>Coriobacteriales</taxon>
        <taxon>Atopobiaceae</taxon>
        <taxon>Parafannyhessea</taxon>
    </lineage>
</organism>
<evidence type="ECO:0000313" key="9">
    <source>
        <dbReference type="Proteomes" id="UP000199128"/>
    </source>
</evidence>
<dbReference type="PRINTS" id="PR00419">
    <property type="entry name" value="ADXRDTASE"/>
</dbReference>
<dbReference type="InterPro" id="IPR028261">
    <property type="entry name" value="DPD_II"/>
</dbReference>